<reference evidence="1 2" key="1">
    <citation type="journal article" date="2018" name="PLoS Pathog.">
        <title>Evolution of structural diversity of trichothecenes, a family of toxins produced by plant pathogenic and entomopathogenic fungi.</title>
        <authorList>
            <person name="Proctor R.H."/>
            <person name="McCormick S.P."/>
            <person name="Kim H.S."/>
            <person name="Cardoza R.E."/>
            <person name="Stanley A.M."/>
            <person name="Lindo L."/>
            <person name="Kelly A."/>
            <person name="Brown D.W."/>
            <person name="Lee T."/>
            <person name="Vaughan M.M."/>
            <person name="Alexander N.J."/>
            <person name="Busman M."/>
            <person name="Gutierrez S."/>
        </authorList>
    </citation>
    <scope>NUCLEOTIDE SEQUENCE [LARGE SCALE GENOMIC DNA]</scope>
    <source>
        <strain evidence="1 2">NRRL 20695</strain>
    </source>
</reference>
<accession>A0A395RMN4</accession>
<sequence length="121" mass="13400">MASSNKPSRSTTGVSIARDFDKTLNKTLAFEAMRFTANYARIAKAELQNCDYEELMVAVQDAGKRLPETFDPATDEWPADVEEINLNMEEKLKDCNKLAGGFKKFVENARAAGMAASKSQQ</sequence>
<gene>
    <name evidence="1" type="ORF">FLONG3_10557</name>
</gene>
<comment type="caution">
    <text evidence="1">The sequence shown here is derived from an EMBL/GenBank/DDBJ whole genome shotgun (WGS) entry which is preliminary data.</text>
</comment>
<evidence type="ECO:0000313" key="2">
    <source>
        <dbReference type="Proteomes" id="UP000266234"/>
    </source>
</evidence>
<proteinExistence type="predicted"/>
<organism evidence="1 2">
    <name type="scientific">Fusarium longipes</name>
    <dbReference type="NCBI Taxonomy" id="694270"/>
    <lineage>
        <taxon>Eukaryota</taxon>
        <taxon>Fungi</taxon>
        <taxon>Dikarya</taxon>
        <taxon>Ascomycota</taxon>
        <taxon>Pezizomycotina</taxon>
        <taxon>Sordariomycetes</taxon>
        <taxon>Hypocreomycetidae</taxon>
        <taxon>Hypocreales</taxon>
        <taxon>Nectriaceae</taxon>
        <taxon>Fusarium</taxon>
    </lineage>
</organism>
<dbReference type="EMBL" id="PXOG01000315">
    <property type="protein sequence ID" value="RGP61323.1"/>
    <property type="molecule type" value="Genomic_DNA"/>
</dbReference>
<dbReference type="OrthoDB" id="4996232at2759"/>
<keyword evidence="2" id="KW-1185">Reference proteome</keyword>
<dbReference type="AlphaFoldDB" id="A0A395RMN4"/>
<evidence type="ECO:0000313" key="1">
    <source>
        <dbReference type="EMBL" id="RGP61323.1"/>
    </source>
</evidence>
<protein>
    <submittedName>
        <fullName evidence="1">Uncharacterized protein</fullName>
    </submittedName>
</protein>
<dbReference type="Proteomes" id="UP000266234">
    <property type="component" value="Unassembled WGS sequence"/>
</dbReference>
<name>A0A395RMN4_9HYPO</name>